<dbReference type="EMBL" id="JAGEUA010000005">
    <property type="protein sequence ID" value="KAL0979567.1"/>
    <property type="molecule type" value="Genomic_DNA"/>
</dbReference>
<name>A0ABD0WS85_UMBPY</name>
<proteinExistence type="predicted"/>
<evidence type="ECO:0000313" key="3">
    <source>
        <dbReference type="Proteomes" id="UP001557470"/>
    </source>
</evidence>
<reference evidence="2 3" key="1">
    <citation type="submission" date="2024-06" db="EMBL/GenBank/DDBJ databases">
        <authorList>
            <person name="Pan Q."/>
            <person name="Wen M."/>
            <person name="Jouanno E."/>
            <person name="Zahm M."/>
            <person name="Klopp C."/>
            <person name="Cabau C."/>
            <person name="Louis A."/>
            <person name="Berthelot C."/>
            <person name="Parey E."/>
            <person name="Roest Crollius H."/>
            <person name="Montfort J."/>
            <person name="Robinson-Rechavi M."/>
            <person name="Bouchez O."/>
            <person name="Lampietro C."/>
            <person name="Lopez Roques C."/>
            <person name="Donnadieu C."/>
            <person name="Postlethwait J."/>
            <person name="Bobe J."/>
            <person name="Verreycken H."/>
            <person name="Guiguen Y."/>
        </authorList>
    </citation>
    <scope>NUCLEOTIDE SEQUENCE [LARGE SCALE GENOMIC DNA]</scope>
    <source>
        <strain evidence="2">Up_M1</strain>
        <tissue evidence="2">Testis</tissue>
    </source>
</reference>
<protein>
    <submittedName>
        <fullName evidence="2">Uncharacterized protein</fullName>
    </submittedName>
</protein>
<evidence type="ECO:0000256" key="1">
    <source>
        <dbReference type="SAM" id="MobiDB-lite"/>
    </source>
</evidence>
<feature type="region of interest" description="Disordered" evidence="1">
    <location>
        <begin position="97"/>
        <end position="119"/>
    </location>
</feature>
<gene>
    <name evidence="2" type="ORF">UPYG_G00186640</name>
</gene>
<evidence type="ECO:0000313" key="2">
    <source>
        <dbReference type="EMBL" id="KAL0979567.1"/>
    </source>
</evidence>
<accession>A0ABD0WS85</accession>
<organism evidence="2 3">
    <name type="scientific">Umbra pygmaea</name>
    <name type="common">Eastern mudminnow</name>
    <dbReference type="NCBI Taxonomy" id="75934"/>
    <lineage>
        <taxon>Eukaryota</taxon>
        <taxon>Metazoa</taxon>
        <taxon>Chordata</taxon>
        <taxon>Craniata</taxon>
        <taxon>Vertebrata</taxon>
        <taxon>Euteleostomi</taxon>
        <taxon>Actinopterygii</taxon>
        <taxon>Neopterygii</taxon>
        <taxon>Teleostei</taxon>
        <taxon>Protacanthopterygii</taxon>
        <taxon>Esociformes</taxon>
        <taxon>Umbridae</taxon>
        <taxon>Umbra</taxon>
    </lineage>
</organism>
<sequence length="215" mass="23558">MFHSGGLCLDKAHSAWLPRPTSWLQRPISCFETGSLRLSADNTSSNEVDTSFLYAQGICCTLQHRPSNSARVTSRNHANTARVRPVNSALCRLENSPGRRKTHGHFNRPVTAAGGGGGLRDLGHGVQLKNRTECPRVPCIAKPDNSDGQQQGRWRGSLFSRSSTLHLYLPSTSLSEDEQINLENEVLRPTGQNVVPSDTLKTVRTPSLSESVTMQ</sequence>
<keyword evidence="3" id="KW-1185">Reference proteome</keyword>
<dbReference type="AlphaFoldDB" id="A0ABD0WS85"/>
<dbReference type="Proteomes" id="UP001557470">
    <property type="component" value="Unassembled WGS sequence"/>
</dbReference>
<comment type="caution">
    <text evidence="2">The sequence shown here is derived from an EMBL/GenBank/DDBJ whole genome shotgun (WGS) entry which is preliminary data.</text>
</comment>